<protein>
    <submittedName>
        <fullName evidence="1">Uncharacterized protein</fullName>
    </submittedName>
</protein>
<dbReference type="EMBL" id="JAKMXF010000011">
    <property type="protein sequence ID" value="KAI6661433.1"/>
    <property type="molecule type" value="Genomic_DNA"/>
</dbReference>
<dbReference type="PANTHER" id="PTHR46114">
    <property type="entry name" value="APPLE DOMAIN-CONTAINING PROTEIN"/>
    <property type="match status" value="1"/>
</dbReference>
<reference evidence="1 2" key="1">
    <citation type="journal article" date="2023" name="BMC Biol.">
        <title>The compact genome of the sponge Oopsacas minuta (Hexactinellida) is lacking key metazoan core genes.</title>
        <authorList>
            <person name="Santini S."/>
            <person name="Schenkelaars Q."/>
            <person name="Jourda C."/>
            <person name="Duchesne M."/>
            <person name="Belahbib H."/>
            <person name="Rocher C."/>
            <person name="Selva M."/>
            <person name="Riesgo A."/>
            <person name="Vervoort M."/>
            <person name="Leys S.P."/>
            <person name="Kodjabachian L."/>
            <person name="Le Bivic A."/>
            <person name="Borchiellini C."/>
            <person name="Claverie J.M."/>
            <person name="Renard E."/>
        </authorList>
    </citation>
    <scope>NUCLEOTIDE SEQUENCE [LARGE SCALE GENOMIC DNA]</scope>
    <source>
        <strain evidence="1">SPO-2</strain>
    </source>
</reference>
<dbReference type="AlphaFoldDB" id="A0AAV7KKM9"/>
<keyword evidence="2" id="KW-1185">Reference proteome</keyword>
<evidence type="ECO:0000313" key="2">
    <source>
        <dbReference type="Proteomes" id="UP001165289"/>
    </source>
</evidence>
<sequence>MINDNRIINTLIDLLTKFKVSRALIEIDKSISSVKQPISILDDALGGKINGNAESLQSLSVIEPAKTNLFLCYRVRRRNGDWLYDYPPLANPKASNILPITVKVIKSIEQLELFIDVIVSYIYPLNVNRFKLLGNEEEILFQDLRLQYKSEQLSVAKPAPRLTYNACWPSISERQKVTSSFIEIVEIAMASRQCKNSPDSFCYVCGYYVGDKHVSNKISKEAKYWEAYRLYFGMSIGDQEKACAPHVICGSCRSNLEAWLRGSARVMPFAIPRVWREPQNHHDDCYFCMVNIAKYRKVKGRRALTYPSIPSSIAPVPHSETLPVPKPPANLEFNTECEDSISSETSDAEEEYLQSTSADRHYPSKRELDDLIRDLQLTKSAAELLTSRLSEWNLLRDDCKITAYRKRHLDYSVYFDVIQDLCYCKDVNGLFDAVGIEHDPSQWRLFIDSSTKSLKGVLLHNGNKYPSIPLAYSIQMKEDYENVKQLLLKINYAEFNWQLCGDFKMLGFLLGLQGGYTKYSCFLCLWNSRADGEHYSKIQWPPRKELMPGKYNVIKEPLVCREKVLLPPLHIKLGLVKQFVKALDFEGEAFQEIRAMFPKLSDAKLKGGIFVGPQITTMLKSRTLEGKMTETERKAWQAFRDVVNGFLGNNKDPNYEEIVNTLITSYQKMGCRMSLKLHFLCSHLDFFQENLGDFSEEHGERFHQDIQLMERRYQGRWDSAMMGDYMWFLIREDISGHKRNARSTVHF</sequence>
<organism evidence="1 2">
    <name type="scientific">Oopsacas minuta</name>
    <dbReference type="NCBI Taxonomy" id="111878"/>
    <lineage>
        <taxon>Eukaryota</taxon>
        <taxon>Metazoa</taxon>
        <taxon>Porifera</taxon>
        <taxon>Hexactinellida</taxon>
        <taxon>Hexasterophora</taxon>
        <taxon>Lyssacinosida</taxon>
        <taxon>Leucopsacidae</taxon>
        <taxon>Oopsacas</taxon>
    </lineage>
</organism>
<comment type="caution">
    <text evidence="1">The sequence shown here is derived from an EMBL/GenBank/DDBJ whole genome shotgun (WGS) entry which is preliminary data.</text>
</comment>
<gene>
    <name evidence="1" type="ORF">LOD99_13305</name>
</gene>
<proteinExistence type="predicted"/>
<dbReference type="PANTHER" id="PTHR46114:SF1">
    <property type="entry name" value="ZAD DOMAIN-CONTAINING PROTEIN"/>
    <property type="match status" value="1"/>
</dbReference>
<name>A0AAV7KKM9_9METZ</name>
<accession>A0AAV7KKM9</accession>
<dbReference type="Proteomes" id="UP001165289">
    <property type="component" value="Unassembled WGS sequence"/>
</dbReference>
<evidence type="ECO:0000313" key="1">
    <source>
        <dbReference type="EMBL" id="KAI6661433.1"/>
    </source>
</evidence>